<gene>
    <name evidence="1" type="ORF">AVDCRST_MAG15-584</name>
</gene>
<name>A0A6J4NP31_9RHOB</name>
<organism evidence="1">
    <name type="scientific">uncultured Rubellimicrobium sp</name>
    <dbReference type="NCBI Taxonomy" id="543078"/>
    <lineage>
        <taxon>Bacteria</taxon>
        <taxon>Pseudomonadati</taxon>
        <taxon>Pseudomonadota</taxon>
        <taxon>Alphaproteobacteria</taxon>
        <taxon>Rhodobacterales</taxon>
        <taxon>Roseobacteraceae</taxon>
        <taxon>Rubellimicrobium</taxon>
        <taxon>environmental samples</taxon>
    </lineage>
</organism>
<evidence type="ECO:0000313" key="1">
    <source>
        <dbReference type="EMBL" id="CAA9393643.1"/>
    </source>
</evidence>
<dbReference type="EMBL" id="CADCUU010000083">
    <property type="protein sequence ID" value="CAA9393643.1"/>
    <property type="molecule type" value="Genomic_DNA"/>
</dbReference>
<protein>
    <submittedName>
        <fullName evidence="1">Uncharacterized protein</fullName>
    </submittedName>
</protein>
<accession>A0A6J4NP31</accession>
<dbReference type="AlphaFoldDB" id="A0A6J4NP31"/>
<sequence>MPELDADLQELIAILRQARDAVRDELELRQADDPNNEALLRLLTSVRSFADQAMSLFMMMADIGSDEASTREVGDLAESFSATEDLIELALGLG</sequence>
<proteinExistence type="predicted"/>
<reference evidence="1" key="1">
    <citation type="submission" date="2020-02" db="EMBL/GenBank/DDBJ databases">
        <authorList>
            <person name="Meier V. D."/>
        </authorList>
    </citation>
    <scope>NUCLEOTIDE SEQUENCE</scope>
    <source>
        <strain evidence="1">AVDCRST_MAG15</strain>
    </source>
</reference>